<dbReference type="Gene3D" id="2.40.30.330">
    <property type="entry name" value="Pre-mRNA cleavage complex subunit Clp1, C-terminal domain"/>
    <property type="match status" value="1"/>
</dbReference>
<keyword evidence="7 11" id="KW-0067">ATP-binding</keyword>
<dbReference type="InterPro" id="IPR028606">
    <property type="entry name" value="Clp1"/>
</dbReference>
<accession>A0A9P8RRG2</accession>
<dbReference type="GO" id="GO:0003677">
    <property type="term" value="F:DNA binding"/>
    <property type="evidence" value="ECO:0007669"/>
    <property type="project" value="InterPro"/>
</dbReference>
<dbReference type="SMART" id="SM01252">
    <property type="entry name" value="KilA-N"/>
    <property type="match status" value="1"/>
</dbReference>
<dbReference type="Pfam" id="PF16573">
    <property type="entry name" value="CLP1_N"/>
    <property type="match status" value="1"/>
</dbReference>
<keyword evidence="10" id="KW-0183">Conidiation</keyword>
<dbReference type="InterPro" id="IPR038238">
    <property type="entry name" value="Clp1_C_sf"/>
</dbReference>
<evidence type="ECO:0000256" key="7">
    <source>
        <dbReference type="ARBA" id="ARBA00022840"/>
    </source>
</evidence>
<evidence type="ECO:0000256" key="4">
    <source>
        <dbReference type="ARBA" id="ARBA00019824"/>
    </source>
</evidence>
<reference evidence="14" key="1">
    <citation type="submission" date="2021-03" db="EMBL/GenBank/DDBJ databases">
        <title>Comparative genomics and phylogenomic investigation of the class Geoglossomycetes provide insights into ecological specialization and systematics.</title>
        <authorList>
            <person name="Melie T."/>
            <person name="Pirro S."/>
            <person name="Miller A.N."/>
            <person name="Quandt A."/>
        </authorList>
    </citation>
    <scope>NUCLEOTIDE SEQUENCE</scope>
    <source>
        <strain evidence="14">CAQ_001_2017</strain>
    </source>
</reference>
<dbReference type="InterPro" id="IPR027417">
    <property type="entry name" value="P-loop_NTPase"/>
</dbReference>
<feature type="binding site" evidence="11">
    <location>
        <position position="441"/>
    </location>
    <ligand>
        <name>ATP</name>
        <dbReference type="ChEBI" id="CHEBI:30616"/>
    </ligand>
</feature>
<evidence type="ECO:0000256" key="9">
    <source>
        <dbReference type="ARBA" id="ARBA00023242"/>
    </source>
</evidence>
<dbReference type="GO" id="GO:0048315">
    <property type="term" value="P:conidium formation"/>
    <property type="evidence" value="ECO:0007669"/>
    <property type="project" value="UniProtKB-KW"/>
</dbReference>
<evidence type="ECO:0000256" key="3">
    <source>
        <dbReference type="ARBA" id="ARBA00018706"/>
    </source>
</evidence>
<keyword evidence="8" id="KW-0749">Sporulation</keyword>
<keyword evidence="15" id="KW-1185">Reference proteome</keyword>
<evidence type="ECO:0000259" key="13">
    <source>
        <dbReference type="PROSITE" id="PS51299"/>
    </source>
</evidence>
<evidence type="ECO:0000256" key="10">
    <source>
        <dbReference type="ARBA" id="ARBA00023321"/>
    </source>
</evidence>
<dbReference type="InterPro" id="IPR045116">
    <property type="entry name" value="Clp1/Grc3"/>
</dbReference>
<feature type="region of interest" description="Disordered" evidence="12">
    <location>
        <begin position="169"/>
        <end position="228"/>
    </location>
</feature>
<dbReference type="PROSITE" id="PS51299">
    <property type="entry name" value="HTH_APSES"/>
    <property type="match status" value="1"/>
</dbReference>
<evidence type="ECO:0000313" key="15">
    <source>
        <dbReference type="Proteomes" id="UP000750711"/>
    </source>
</evidence>
<keyword evidence="9 11" id="KW-0539">Nucleus</keyword>
<dbReference type="HAMAP" id="MF_03035">
    <property type="entry name" value="Clp1"/>
    <property type="match status" value="1"/>
</dbReference>
<protein>
    <recommendedName>
        <fullName evidence="4">Polynucleotide 5'-hydroxyl-kinase GRC3</fullName>
    </recommendedName>
    <alternativeName>
        <fullName evidence="3">Polynucleotide 5'-hydroxyl-kinase grc3</fullName>
    </alternativeName>
</protein>
<evidence type="ECO:0000256" key="6">
    <source>
        <dbReference type="ARBA" id="ARBA00022741"/>
    </source>
</evidence>
<comment type="function">
    <text evidence="11">Required for endonucleolytic cleavage during polyadenylation-dependent pre-mRNA 3'-end formation.</text>
</comment>
<dbReference type="PANTHER" id="PTHR12755:SF6">
    <property type="entry name" value="POLYRIBONUCLEOTIDE 5'-HYDROXYL-KINASE CLP1"/>
    <property type="match status" value="1"/>
</dbReference>
<dbReference type="GO" id="GO:0051731">
    <property type="term" value="F:polynucleotide 5'-hydroxyl-kinase activity"/>
    <property type="evidence" value="ECO:0007669"/>
    <property type="project" value="InterPro"/>
</dbReference>
<dbReference type="InterPro" id="IPR038239">
    <property type="entry name" value="Clp1_N_sf"/>
</dbReference>
<comment type="similarity">
    <text evidence="11">Belongs to the Clp1 family. Clp1 subfamily.</text>
</comment>
<organism evidence="14 15">
    <name type="scientific">Trichoglossum hirsutum</name>
    <dbReference type="NCBI Taxonomy" id="265104"/>
    <lineage>
        <taxon>Eukaryota</taxon>
        <taxon>Fungi</taxon>
        <taxon>Dikarya</taxon>
        <taxon>Ascomycota</taxon>
        <taxon>Pezizomycotina</taxon>
        <taxon>Geoglossomycetes</taxon>
        <taxon>Geoglossales</taxon>
        <taxon>Geoglossaceae</taxon>
        <taxon>Trichoglossum</taxon>
    </lineage>
</organism>
<feature type="binding site" evidence="11">
    <location>
        <position position="402"/>
    </location>
    <ligand>
        <name>ATP</name>
        <dbReference type="ChEBI" id="CHEBI:30616"/>
    </ligand>
</feature>
<dbReference type="GO" id="GO:0005524">
    <property type="term" value="F:ATP binding"/>
    <property type="evidence" value="ECO:0007669"/>
    <property type="project" value="UniProtKB-UniRule"/>
</dbReference>
<dbReference type="Pfam" id="PF16575">
    <property type="entry name" value="CLP1_P"/>
    <property type="match status" value="1"/>
</dbReference>
<sequence length="830" mass="90087">MVHKRPLPGRSNPLLSPDRTPAIAELIDRRRLGQTNLFVKPGHTGATNVPKLQNLGSFDYAHLRAPLPKDLSGSGVFTDSPTPESYFLMRRSSDGYVSATGMFKATFPWASQAEEESERKYIKALDTTSLDETAGNIWIAPSHALELAEEYGVVTWIKALLDNKEIEKGGNEKKSITPPPQYLPVTAPAARGRARRSVSPSKTAAPHKKLASPRKRNPKNASNAANDANAHAASATLQEALNKAASAAFQPPPKGENVRTSDGDKVTVEVDSTIEVNGDVETKHATVRVELPSNSPDNPLPESASDMIAKAKEMVEEARKHEADIPAKKTNKRKADEVEEDDEGSEMPKPKKTKGLEEALKREKAKTKALIGLSATLAIGAAHADLQEADTSTTHELQRGSEWRFEVAFGTNVEVKLLSGTAEVFGTELALNQTYTFTGTKAAIYTWNGCHLEISGSCQVEYTAEETPMISYSNTHFALENLRQSAAAEGREGPRVLVVGPENAGKTSLVKLLTAYATRMGRQPIVVNLDSREGMLSIPGSMTATTFSSIIDVEEGWGSSPTSGPSLVPIKLPLVYYYGLPSPEDNKKIYKPLVTRLALSVSSRLMEDEAAKEAGCLIDTPGAISQGKANYDIIQHVVSEFSVNVLLVLGSERLYSDMLRRFDGTKTSNDENITVIKLSKSGGCVDRDESFLKQTRQASIREYFFGEASRTLSPHTQQVDFGQLLVYKVTEPNSFIASLMPGGEVEGDAPLFEKVEPSVLMQSCVLAVLHASLSDSQETLRDASVMGFVYVADVDDKKRKLRILAPVSGRLPARPMILGSWPEPALSLVG</sequence>
<comment type="subcellular location">
    <subcellularLocation>
        <location evidence="2 11">Nucleus</location>
    </subcellularLocation>
</comment>
<evidence type="ECO:0000256" key="12">
    <source>
        <dbReference type="SAM" id="MobiDB-lite"/>
    </source>
</evidence>
<dbReference type="GO" id="GO:0006388">
    <property type="term" value="P:tRNA splicing, via endonucleolytic cleavage and ligation"/>
    <property type="evidence" value="ECO:0007669"/>
    <property type="project" value="TreeGrafter"/>
</dbReference>
<evidence type="ECO:0000313" key="14">
    <source>
        <dbReference type="EMBL" id="KAH0562599.1"/>
    </source>
</evidence>
<feature type="compositionally biased region" description="Basic and acidic residues" evidence="12">
    <location>
        <begin position="346"/>
        <end position="358"/>
    </location>
</feature>
<comment type="caution">
    <text evidence="14">The sequence shown here is derived from an EMBL/GenBank/DDBJ whole genome shotgun (WGS) entry which is preliminary data.</text>
</comment>
<dbReference type="FunFam" id="2.60.120.1030:FF:000001">
    <property type="entry name" value="Protein CLP1 homolog 5"/>
    <property type="match status" value="1"/>
</dbReference>
<feature type="compositionally biased region" description="Basic residues" evidence="12">
    <location>
        <begin position="205"/>
        <end position="218"/>
    </location>
</feature>
<evidence type="ECO:0000256" key="11">
    <source>
        <dbReference type="HAMAP-Rule" id="MF_03035"/>
    </source>
</evidence>
<comment type="subunit">
    <text evidence="11">Component of a pre-mRNA cleavage factor complex. Interacts directly with PCF11.</text>
</comment>
<comment type="function">
    <text evidence="1">Polynucleotide 5'-kinase involved in rRNA processing.</text>
</comment>
<feature type="domain" description="HTH APSES-type" evidence="13">
    <location>
        <begin position="66"/>
        <end position="174"/>
    </location>
</feature>
<dbReference type="SUPFAM" id="SSF52540">
    <property type="entry name" value="P-loop containing nucleoside triphosphate hydrolases"/>
    <property type="match status" value="2"/>
</dbReference>
<dbReference type="GO" id="GO:0005849">
    <property type="term" value="C:mRNA cleavage factor complex"/>
    <property type="evidence" value="ECO:0007669"/>
    <property type="project" value="UniProtKB-UniRule"/>
</dbReference>
<evidence type="ECO:0000256" key="5">
    <source>
        <dbReference type="ARBA" id="ARBA00022664"/>
    </source>
</evidence>
<dbReference type="Proteomes" id="UP000750711">
    <property type="component" value="Unassembled WGS sequence"/>
</dbReference>
<dbReference type="InterPro" id="IPR032319">
    <property type="entry name" value="CLP1_P"/>
</dbReference>
<dbReference type="SUPFAM" id="SSF54616">
    <property type="entry name" value="DNA-binding domain of Mlu1-box binding protein MBP1"/>
    <property type="match status" value="1"/>
</dbReference>
<dbReference type="EMBL" id="JAGHQM010000320">
    <property type="protein sequence ID" value="KAH0562599.1"/>
    <property type="molecule type" value="Genomic_DNA"/>
</dbReference>
<keyword evidence="5 11" id="KW-0507">mRNA processing</keyword>
<dbReference type="InterPro" id="IPR032324">
    <property type="entry name" value="Clp1_N"/>
</dbReference>
<dbReference type="AlphaFoldDB" id="A0A9P8RRG2"/>
<dbReference type="PANTHER" id="PTHR12755">
    <property type="entry name" value="CLEAVAGE/POLYADENYLATION FACTOR IA SUBUNIT CLP1P"/>
    <property type="match status" value="1"/>
</dbReference>
<dbReference type="Gene3D" id="3.40.50.300">
    <property type="entry name" value="P-loop containing nucleotide triphosphate hydrolases"/>
    <property type="match status" value="1"/>
</dbReference>
<dbReference type="InterPro" id="IPR036887">
    <property type="entry name" value="HTH_APSES_sf"/>
</dbReference>
<dbReference type="GO" id="GO:0031124">
    <property type="term" value="P:mRNA 3'-end processing"/>
    <property type="evidence" value="ECO:0007669"/>
    <property type="project" value="UniProtKB-UniRule"/>
</dbReference>
<evidence type="ECO:0000256" key="2">
    <source>
        <dbReference type="ARBA" id="ARBA00004123"/>
    </source>
</evidence>
<dbReference type="Gene3D" id="2.60.120.1030">
    <property type="entry name" value="Clp1, DNA binding domain"/>
    <property type="match status" value="1"/>
</dbReference>
<dbReference type="Pfam" id="PF06807">
    <property type="entry name" value="Clp1"/>
    <property type="match status" value="1"/>
</dbReference>
<gene>
    <name evidence="11" type="primary">CLP1</name>
    <name evidence="14" type="ORF">GP486_002723</name>
</gene>
<name>A0A9P8RRG2_9PEZI</name>
<evidence type="ECO:0000256" key="1">
    <source>
        <dbReference type="ARBA" id="ARBA00003798"/>
    </source>
</evidence>
<dbReference type="GO" id="GO:0030435">
    <property type="term" value="P:sporulation resulting in formation of a cellular spore"/>
    <property type="evidence" value="ECO:0007669"/>
    <property type="project" value="UniProtKB-KW"/>
</dbReference>
<dbReference type="InterPro" id="IPR018004">
    <property type="entry name" value="KilA/APSES_HTH"/>
</dbReference>
<evidence type="ECO:0000256" key="8">
    <source>
        <dbReference type="ARBA" id="ARBA00022969"/>
    </source>
</evidence>
<proteinExistence type="inferred from homology"/>
<dbReference type="InterPro" id="IPR003163">
    <property type="entry name" value="Tscrpt_reg_HTH_APSES-type"/>
</dbReference>
<feature type="binding site" evidence="11">
    <location>
        <begin position="503"/>
        <end position="508"/>
    </location>
    <ligand>
        <name>ATP</name>
        <dbReference type="ChEBI" id="CHEBI:30616"/>
    </ligand>
</feature>
<feature type="region of interest" description="Disordered" evidence="12">
    <location>
        <begin position="244"/>
        <end position="264"/>
    </location>
</feature>
<feature type="region of interest" description="Disordered" evidence="12">
    <location>
        <begin position="319"/>
        <end position="358"/>
    </location>
</feature>
<dbReference type="InterPro" id="IPR010655">
    <property type="entry name" value="Clp1_C"/>
</dbReference>
<keyword evidence="6 11" id="KW-0547">Nucleotide-binding</keyword>